<protein>
    <recommendedName>
        <fullName evidence="4">BZIP domain-containing protein</fullName>
    </recommendedName>
</protein>
<name>A0A317VJ59_9EURO</name>
<feature type="compositionally biased region" description="Low complexity" evidence="1">
    <location>
        <begin position="213"/>
        <end position="230"/>
    </location>
</feature>
<sequence length="334" mass="35863">MPPDLNSLPPSRSASTSPRLHRLPPTLSDPLSSQHPQPGVVNMNNGSSNTHNNTIVTDLPHRPSHSHRTSMTGSERRRSGPLTILNNGSANASDSASGEPPLAPLDHRTSLGHNVFRGGSPTVAAGDPHHQRAPSLGELHQELEQEQEAQVNRLLHMIRSQQAQLQQLQQQHHHSQAVVDDPSPPSERLTPFPPIPPAPVPATSSRASTQITSSLSSRRPSRPSSQTASPNLRPQIDPSRGLEGPDLAASIVDNPVRRGSRDESAFYQAEAAMLTRENQMLRQRIRELERQVGELTADARSSAIPATPAAQGTEPADHQVSVGVGSATESSDKT</sequence>
<accession>A0A317VJ59</accession>
<evidence type="ECO:0008006" key="4">
    <source>
        <dbReference type="Google" id="ProtNLM"/>
    </source>
</evidence>
<dbReference type="GeneID" id="37060065"/>
<reference evidence="2 3" key="1">
    <citation type="submission" date="2016-12" db="EMBL/GenBank/DDBJ databases">
        <title>The genomes of Aspergillus section Nigri reveals drivers in fungal speciation.</title>
        <authorList>
            <consortium name="DOE Joint Genome Institute"/>
            <person name="Vesth T.C."/>
            <person name="Nybo J."/>
            <person name="Theobald S."/>
            <person name="Brandl J."/>
            <person name="Frisvad J.C."/>
            <person name="Nielsen K.F."/>
            <person name="Lyhne E.K."/>
            <person name="Kogle M.E."/>
            <person name="Kuo A."/>
            <person name="Riley R."/>
            <person name="Clum A."/>
            <person name="Nolan M."/>
            <person name="Lipzen A."/>
            <person name="Salamov A."/>
            <person name="Henrissat B."/>
            <person name="Wiebenga A."/>
            <person name="De Vries R.P."/>
            <person name="Grigoriev I.V."/>
            <person name="Mortensen U.H."/>
            <person name="Andersen M.R."/>
            <person name="Baker S.E."/>
        </authorList>
    </citation>
    <scope>NUCLEOTIDE SEQUENCE [LARGE SCALE GENOMIC DNA]</scope>
    <source>
        <strain evidence="2 3">CBS 117.55</strain>
    </source>
</reference>
<feature type="compositionally biased region" description="Pro residues" evidence="1">
    <location>
        <begin position="191"/>
        <end position="200"/>
    </location>
</feature>
<feature type="compositionally biased region" description="Low complexity" evidence="1">
    <location>
        <begin position="42"/>
        <end position="54"/>
    </location>
</feature>
<dbReference type="RefSeq" id="XP_025397020.1">
    <property type="nucleotide sequence ID" value="XM_025537828.1"/>
</dbReference>
<dbReference type="EMBL" id="MSFL01000023">
    <property type="protein sequence ID" value="PWY74373.1"/>
    <property type="molecule type" value="Genomic_DNA"/>
</dbReference>
<dbReference type="Proteomes" id="UP000247233">
    <property type="component" value="Unassembled WGS sequence"/>
</dbReference>
<feature type="region of interest" description="Disordered" evidence="1">
    <location>
        <begin position="162"/>
        <end position="260"/>
    </location>
</feature>
<evidence type="ECO:0000256" key="1">
    <source>
        <dbReference type="SAM" id="MobiDB-lite"/>
    </source>
</evidence>
<evidence type="ECO:0000313" key="3">
    <source>
        <dbReference type="Proteomes" id="UP000247233"/>
    </source>
</evidence>
<dbReference type="VEuPathDB" id="FungiDB:BO70DRAFT_105337"/>
<gene>
    <name evidence="2" type="ORF">BO70DRAFT_105337</name>
</gene>
<proteinExistence type="predicted"/>
<feature type="compositionally biased region" description="Low complexity" evidence="1">
    <location>
        <begin position="86"/>
        <end position="98"/>
    </location>
</feature>
<comment type="caution">
    <text evidence="2">The sequence shown here is derived from an EMBL/GenBank/DDBJ whole genome shotgun (WGS) entry which is preliminary data.</text>
</comment>
<organism evidence="2 3">
    <name type="scientific">Aspergillus heteromorphus CBS 117.55</name>
    <dbReference type="NCBI Taxonomy" id="1448321"/>
    <lineage>
        <taxon>Eukaryota</taxon>
        <taxon>Fungi</taxon>
        <taxon>Dikarya</taxon>
        <taxon>Ascomycota</taxon>
        <taxon>Pezizomycotina</taxon>
        <taxon>Eurotiomycetes</taxon>
        <taxon>Eurotiomycetidae</taxon>
        <taxon>Eurotiales</taxon>
        <taxon>Aspergillaceae</taxon>
        <taxon>Aspergillus</taxon>
        <taxon>Aspergillus subgen. Circumdati</taxon>
    </lineage>
</organism>
<dbReference type="AlphaFoldDB" id="A0A317VJ59"/>
<dbReference type="OrthoDB" id="5407781at2759"/>
<feature type="compositionally biased region" description="Polar residues" evidence="1">
    <location>
        <begin position="202"/>
        <end position="212"/>
    </location>
</feature>
<feature type="region of interest" description="Disordered" evidence="1">
    <location>
        <begin position="1"/>
        <end position="133"/>
    </location>
</feature>
<evidence type="ECO:0000313" key="2">
    <source>
        <dbReference type="EMBL" id="PWY74373.1"/>
    </source>
</evidence>
<feature type="region of interest" description="Disordered" evidence="1">
    <location>
        <begin position="296"/>
        <end position="334"/>
    </location>
</feature>
<dbReference type="PANTHER" id="PTHR39610">
    <property type="entry name" value="BZIP DOMAIN-CONTAINING PROTEIN-RELATED"/>
    <property type="match status" value="1"/>
</dbReference>
<keyword evidence="3" id="KW-1185">Reference proteome</keyword>
<feature type="compositionally biased region" description="Polar residues" evidence="1">
    <location>
        <begin position="8"/>
        <end position="18"/>
    </location>
</feature>
<dbReference type="PANTHER" id="PTHR39610:SF2">
    <property type="entry name" value="BZIP DOMAIN-CONTAINING PROTEIN"/>
    <property type="match status" value="1"/>
</dbReference>